<organism evidence="1 2">
    <name type="scientific">Jaapia argillacea MUCL 33604</name>
    <dbReference type="NCBI Taxonomy" id="933084"/>
    <lineage>
        <taxon>Eukaryota</taxon>
        <taxon>Fungi</taxon>
        <taxon>Dikarya</taxon>
        <taxon>Basidiomycota</taxon>
        <taxon>Agaricomycotina</taxon>
        <taxon>Agaricomycetes</taxon>
        <taxon>Agaricomycetidae</taxon>
        <taxon>Jaapiales</taxon>
        <taxon>Jaapiaceae</taxon>
        <taxon>Jaapia</taxon>
    </lineage>
</organism>
<dbReference type="Proteomes" id="UP000027265">
    <property type="component" value="Unassembled WGS sequence"/>
</dbReference>
<dbReference type="EMBL" id="KL197718">
    <property type="protein sequence ID" value="KDQ57886.1"/>
    <property type="molecule type" value="Genomic_DNA"/>
</dbReference>
<dbReference type="InterPro" id="IPR032675">
    <property type="entry name" value="LRR_dom_sf"/>
</dbReference>
<accession>A0A067Q5L7</accession>
<dbReference type="Gene3D" id="3.80.10.10">
    <property type="entry name" value="Ribonuclease Inhibitor"/>
    <property type="match status" value="1"/>
</dbReference>
<dbReference type="OrthoDB" id="2953255at2759"/>
<protein>
    <recommendedName>
        <fullName evidence="3">F-box domain-containing protein</fullName>
    </recommendedName>
</protein>
<keyword evidence="2" id="KW-1185">Reference proteome</keyword>
<dbReference type="AlphaFoldDB" id="A0A067Q5L7"/>
<proteinExistence type="predicted"/>
<evidence type="ECO:0000313" key="1">
    <source>
        <dbReference type="EMBL" id="KDQ57886.1"/>
    </source>
</evidence>
<dbReference type="InParanoid" id="A0A067Q5L7"/>
<dbReference type="HOGENOM" id="CLU_746100_0_0_1"/>
<sequence length="371" mass="42044">MATENKKYLPFLSMFLAPGLTWISVNGWESDSTSTLELSRLIPRIPGACPNLRLLEVKYDPDQSTSLEKLVDALSRSLFSLPRLTSIYTSIPLGAGTLENLGAHPSIRTLNLSLGPYHFRRDLTPTIMYSHLASVHVVTEDIGPLTELFTSCSSAPLHSISISLRRMESTAAMQRFLSALCSNPEHRMRQTLKSLCVHLRDVSDRRHHSDDRVGLLIRPALVFRRMMEFSWPSAYPFSDFDDATVLALSHAWPRLVNFHLMDPLEHDGSFPSHMPTASLHALQYLGQRCRRLSSLKIPIEARATDIAGFEYSLSQSKLSSLHMVNSSIHLDTSDDLAIVARYLDDLFPSFDPRFLVPRRPSLSEWERMWQR</sequence>
<reference evidence="2" key="1">
    <citation type="journal article" date="2014" name="Proc. Natl. Acad. Sci. U.S.A.">
        <title>Extensive sampling of basidiomycete genomes demonstrates inadequacy of the white-rot/brown-rot paradigm for wood decay fungi.</title>
        <authorList>
            <person name="Riley R."/>
            <person name="Salamov A.A."/>
            <person name="Brown D.W."/>
            <person name="Nagy L.G."/>
            <person name="Floudas D."/>
            <person name="Held B.W."/>
            <person name="Levasseur A."/>
            <person name="Lombard V."/>
            <person name="Morin E."/>
            <person name="Otillar R."/>
            <person name="Lindquist E.A."/>
            <person name="Sun H."/>
            <person name="LaButti K.M."/>
            <person name="Schmutz J."/>
            <person name="Jabbour D."/>
            <person name="Luo H."/>
            <person name="Baker S.E."/>
            <person name="Pisabarro A.G."/>
            <person name="Walton J.D."/>
            <person name="Blanchette R.A."/>
            <person name="Henrissat B."/>
            <person name="Martin F."/>
            <person name="Cullen D."/>
            <person name="Hibbett D.S."/>
            <person name="Grigoriev I.V."/>
        </authorList>
    </citation>
    <scope>NUCLEOTIDE SEQUENCE [LARGE SCALE GENOMIC DNA]</scope>
    <source>
        <strain evidence="2">MUCL 33604</strain>
    </source>
</reference>
<name>A0A067Q5L7_9AGAM</name>
<gene>
    <name evidence="1" type="ORF">JAAARDRAFT_206674</name>
</gene>
<evidence type="ECO:0000313" key="2">
    <source>
        <dbReference type="Proteomes" id="UP000027265"/>
    </source>
</evidence>
<evidence type="ECO:0008006" key="3">
    <source>
        <dbReference type="Google" id="ProtNLM"/>
    </source>
</evidence>